<sequence length="76" mass="8803">MKGKVDACDKEEEQTARENSGRVNPTTREKIVRVVYAKSDKCGLLRNGTSRQRRRPKLTAISRKCTRWRDVLQTEP</sequence>
<evidence type="ECO:0000256" key="1">
    <source>
        <dbReference type="SAM" id="MobiDB-lite"/>
    </source>
</evidence>
<evidence type="ECO:0000313" key="2">
    <source>
        <dbReference type="EMBL" id="KAL2717834.1"/>
    </source>
</evidence>
<comment type="caution">
    <text evidence="2">The sequence shown here is derived from an EMBL/GenBank/DDBJ whole genome shotgun (WGS) entry which is preliminary data.</text>
</comment>
<name>A0ABD2AB57_VESSQ</name>
<evidence type="ECO:0000313" key="3">
    <source>
        <dbReference type="Proteomes" id="UP001607302"/>
    </source>
</evidence>
<gene>
    <name evidence="2" type="ORF">V1478_011710</name>
</gene>
<dbReference type="Proteomes" id="UP001607302">
    <property type="component" value="Unassembled WGS sequence"/>
</dbReference>
<feature type="region of interest" description="Disordered" evidence="1">
    <location>
        <begin position="1"/>
        <end position="26"/>
    </location>
</feature>
<keyword evidence="3" id="KW-1185">Reference proteome</keyword>
<proteinExistence type="predicted"/>
<feature type="compositionally biased region" description="Basic and acidic residues" evidence="1">
    <location>
        <begin position="1"/>
        <end position="20"/>
    </location>
</feature>
<protein>
    <submittedName>
        <fullName evidence="2">Uncharacterized protein</fullName>
    </submittedName>
</protein>
<dbReference type="EMBL" id="JAUDFV010000152">
    <property type="protein sequence ID" value="KAL2717834.1"/>
    <property type="molecule type" value="Genomic_DNA"/>
</dbReference>
<dbReference type="AlphaFoldDB" id="A0ABD2AB57"/>
<organism evidence="2 3">
    <name type="scientific">Vespula squamosa</name>
    <name type="common">Southern yellow jacket</name>
    <name type="synonym">Wasp</name>
    <dbReference type="NCBI Taxonomy" id="30214"/>
    <lineage>
        <taxon>Eukaryota</taxon>
        <taxon>Metazoa</taxon>
        <taxon>Ecdysozoa</taxon>
        <taxon>Arthropoda</taxon>
        <taxon>Hexapoda</taxon>
        <taxon>Insecta</taxon>
        <taxon>Pterygota</taxon>
        <taxon>Neoptera</taxon>
        <taxon>Endopterygota</taxon>
        <taxon>Hymenoptera</taxon>
        <taxon>Apocrita</taxon>
        <taxon>Aculeata</taxon>
        <taxon>Vespoidea</taxon>
        <taxon>Vespidae</taxon>
        <taxon>Vespinae</taxon>
        <taxon>Vespula</taxon>
    </lineage>
</organism>
<reference evidence="2 3" key="1">
    <citation type="journal article" date="2024" name="Ann. Entomol. Soc. Am.">
        <title>Genomic analyses of the southern and eastern yellowjacket wasps (Hymenoptera: Vespidae) reveal evolutionary signatures of social life.</title>
        <authorList>
            <person name="Catto M.A."/>
            <person name="Caine P.B."/>
            <person name="Orr S.E."/>
            <person name="Hunt B.G."/>
            <person name="Goodisman M.A.D."/>
        </authorList>
    </citation>
    <scope>NUCLEOTIDE SEQUENCE [LARGE SCALE GENOMIC DNA]</scope>
    <source>
        <strain evidence="2">233</strain>
        <tissue evidence="2">Head and thorax</tissue>
    </source>
</reference>
<accession>A0ABD2AB57</accession>